<dbReference type="Gene3D" id="1.10.150.20">
    <property type="entry name" value="5' to 3' exonuclease, C-terminal subdomain"/>
    <property type="match status" value="1"/>
</dbReference>
<dbReference type="AlphaFoldDB" id="A0A383AW93"/>
<name>A0A383AW93_9ZZZZ</name>
<feature type="non-terminal residue" evidence="1">
    <location>
        <position position="56"/>
    </location>
</feature>
<gene>
    <name evidence="1" type="ORF">METZ01_LOCUS464663</name>
</gene>
<dbReference type="InterPro" id="IPR010994">
    <property type="entry name" value="RuvA_2-like"/>
</dbReference>
<proteinExistence type="predicted"/>
<organism evidence="1">
    <name type="scientific">marine metagenome</name>
    <dbReference type="NCBI Taxonomy" id="408172"/>
    <lineage>
        <taxon>unclassified sequences</taxon>
        <taxon>metagenomes</taxon>
        <taxon>ecological metagenomes</taxon>
    </lineage>
</organism>
<sequence>VTKSIDHASREDAFLVLNGMQGVGPVMLRRLLERFNEDPVSILHSSEAELMRVKGV</sequence>
<accession>A0A383AW93</accession>
<dbReference type="SUPFAM" id="SSF47781">
    <property type="entry name" value="RuvA domain 2-like"/>
    <property type="match status" value="1"/>
</dbReference>
<feature type="non-terminal residue" evidence="1">
    <location>
        <position position="1"/>
    </location>
</feature>
<reference evidence="1" key="1">
    <citation type="submission" date="2018-05" db="EMBL/GenBank/DDBJ databases">
        <authorList>
            <person name="Lanie J.A."/>
            <person name="Ng W.-L."/>
            <person name="Kazmierczak K.M."/>
            <person name="Andrzejewski T.M."/>
            <person name="Davidsen T.M."/>
            <person name="Wayne K.J."/>
            <person name="Tettelin H."/>
            <person name="Glass J.I."/>
            <person name="Rusch D."/>
            <person name="Podicherti R."/>
            <person name="Tsui H.-C.T."/>
            <person name="Winkler M.E."/>
        </authorList>
    </citation>
    <scope>NUCLEOTIDE SEQUENCE</scope>
</reference>
<protein>
    <recommendedName>
        <fullName evidence="2">DisA/LigA helix-hairpin-helix motif domain-containing protein</fullName>
    </recommendedName>
</protein>
<dbReference type="EMBL" id="UINC01195312">
    <property type="protein sequence ID" value="SVE11809.1"/>
    <property type="molecule type" value="Genomic_DNA"/>
</dbReference>
<evidence type="ECO:0000313" key="1">
    <source>
        <dbReference type="EMBL" id="SVE11809.1"/>
    </source>
</evidence>
<evidence type="ECO:0008006" key="2">
    <source>
        <dbReference type="Google" id="ProtNLM"/>
    </source>
</evidence>